<reference evidence="2 3" key="1">
    <citation type="submission" date="2024-01" db="EMBL/GenBank/DDBJ databases">
        <authorList>
            <person name="Allen C."/>
            <person name="Tagirdzhanova G."/>
        </authorList>
    </citation>
    <scope>NUCLEOTIDE SEQUENCE [LARGE SCALE GENOMIC DNA]</scope>
</reference>
<accession>A0ABP0CV12</accession>
<sequence length="1136" mass="124013">MALPATPGPRKIRRRNPKPRTQSPTKSTKPIVKPSMSVSTPPANRIASRYKPMTIRVVTSDDENDNACESDSDSSPSELLGDSDDDVFMPIIQAATMVPMKTLKAQTKTTKKKSTTKPKRTSSPLAAASFPPALLAFLQDDTDLAQFAKFSTGFFDADFSPISEKSSPKNNKTSPKNRVPAAAPPRPPRYEPLVNGGGPPSVTSPPARLPGATTSTTISGAMAASSIAGLLHNAPNSFSSTSHMNMGAAPVTRHELVESYVPAPLRIDKKAAPPTATTTSTNPFQQSTEDFVRRTDRSMARQQAQVQAMQQAMQQQPQQIPQQQQQQQQHTQYAQQVQQQRQRRPSAASQAPAPVAMTRERSASWNNQAPQQQQSAPQQPQYTTYSTYTSQMSQMNMGYTPQHHPHQTGGLRQPFQWQRPAPIKPAKPMRRRAPGEMFAALPGEVLELILDELKKLHLADTSAKTSNHKSCATCWMRDAGNMAITARKMLKYARVALYESIEIAGADHRAAVLPKKKYKTQKDKDQAHQTLLLSSSRMALLQRTLRESPQIAAIVRTLQVPPTFSSPLLTSPTSSLADEYETLVSSVVTACPNLERVVGYYPLYDHAVHSRFAQALSTRTRLKEAHWVVAPLLSPEQKEQQAREQREKEEFLVLQAASQRGRGRSKSFSHMKGRPASPPSLPSPPVSPKLDQDCGKFPSMTPTALIPRQSARFLNHHIHWQYLSTLTIHCQPGATLTPATLLVDALMYLPALQNLYLSHLPAAAFDDQSLLALPPLKKLALVHLPGLTADGLSNYATRGTSRSLTSLSLIHVALDALPAMARLLSKLDRLTTLSVVQPQAPALMPGEVIWLFPYLASPSIQKLHWDVQSAATPATTLTGDVVLARSIEAGGFPALRQLRTPVDPEGMFQALCRPQERVDLPRDRFRSLGTHYPASFSSQGASATTSSPPSASHRHRHSESSSSIFSSSFGGHSRSNSSASFTFSKASSPSSASSASSASAASTSSTAEWTCSNLQQARTAAQTRIDASRRSPRVFVNVTDEHGRLVDKYGLAGFVGTVGSPITYHLVPDTGASDEKGGLVDIADFLGESDKDDKTVTGGDNVCTGQWNANWEVSQKKDKERWWHGERTRTRTVKLI</sequence>
<evidence type="ECO:0000313" key="2">
    <source>
        <dbReference type="EMBL" id="CAK7235883.1"/>
    </source>
</evidence>
<feature type="region of interest" description="Disordered" evidence="1">
    <location>
        <begin position="1"/>
        <end position="85"/>
    </location>
</feature>
<evidence type="ECO:0008006" key="4">
    <source>
        <dbReference type="Google" id="ProtNLM"/>
    </source>
</evidence>
<feature type="compositionally biased region" description="Low complexity" evidence="1">
    <location>
        <begin position="300"/>
        <end position="356"/>
    </location>
</feature>
<feature type="region of interest" description="Disordered" evidence="1">
    <location>
        <begin position="267"/>
        <end position="385"/>
    </location>
</feature>
<feature type="compositionally biased region" description="Low complexity" evidence="1">
    <location>
        <begin position="363"/>
        <end position="385"/>
    </location>
</feature>
<protein>
    <recommendedName>
        <fullName evidence="4">F-box domain-containing protein</fullName>
    </recommendedName>
</protein>
<proteinExistence type="predicted"/>
<feature type="compositionally biased region" description="Acidic residues" evidence="1">
    <location>
        <begin position="60"/>
        <end position="72"/>
    </location>
</feature>
<feature type="region of interest" description="Disordered" evidence="1">
    <location>
        <begin position="931"/>
        <end position="970"/>
    </location>
</feature>
<feature type="compositionally biased region" description="Basic residues" evidence="1">
    <location>
        <begin position="661"/>
        <end position="673"/>
    </location>
</feature>
<feature type="compositionally biased region" description="Low complexity" evidence="1">
    <location>
        <begin position="960"/>
        <end position="970"/>
    </location>
</feature>
<feature type="compositionally biased region" description="Basic and acidic residues" evidence="1">
    <location>
        <begin position="290"/>
        <end position="299"/>
    </location>
</feature>
<evidence type="ECO:0000256" key="1">
    <source>
        <dbReference type="SAM" id="MobiDB-lite"/>
    </source>
</evidence>
<dbReference type="EMBL" id="CAWUHD010000154">
    <property type="protein sequence ID" value="CAK7235883.1"/>
    <property type="molecule type" value="Genomic_DNA"/>
</dbReference>
<dbReference type="Proteomes" id="UP001642482">
    <property type="component" value="Unassembled WGS sequence"/>
</dbReference>
<feature type="region of interest" description="Disordered" evidence="1">
    <location>
        <begin position="654"/>
        <end position="691"/>
    </location>
</feature>
<feature type="compositionally biased region" description="Pro residues" evidence="1">
    <location>
        <begin position="676"/>
        <end position="687"/>
    </location>
</feature>
<feature type="compositionally biased region" description="Low complexity" evidence="1">
    <location>
        <begin position="935"/>
        <end position="951"/>
    </location>
</feature>
<evidence type="ECO:0000313" key="3">
    <source>
        <dbReference type="Proteomes" id="UP001642482"/>
    </source>
</evidence>
<name>A0ABP0CV12_9PEZI</name>
<feature type="compositionally biased region" description="Low complexity" evidence="1">
    <location>
        <begin position="163"/>
        <end position="181"/>
    </location>
</feature>
<dbReference type="SUPFAM" id="SSF52047">
    <property type="entry name" value="RNI-like"/>
    <property type="match status" value="1"/>
</dbReference>
<organism evidence="2 3">
    <name type="scientific">Sporothrix eucalyptigena</name>
    <dbReference type="NCBI Taxonomy" id="1812306"/>
    <lineage>
        <taxon>Eukaryota</taxon>
        <taxon>Fungi</taxon>
        <taxon>Dikarya</taxon>
        <taxon>Ascomycota</taxon>
        <taxon>Pezizomycotina</taxon>
        <taxon>Sordariomycetes</taxon>
        <taxon>Sordariomycetidae</taxon>
        <taxon>Ophiostomatales</taxon>
        <taxon>Ophiostomataceae</taxon>
        <taxon>Sporothrix</taxon>
    </lineage>
</organism>
<feature type="region of interest" description="Disordered" evidence="1">
    <location>
        <begin position="103"/>
        <end position="125"/>
    </location>
</feature>
<gene>
    <name evidence="2" type="ORF">SEUCBS140593_009430</name>
</gene>
<keyword evidence="3" id="KW-1185">Reference proteome</keyword>
<comment type="caution">
    <text evidence="2">The sequence shown here is derived from an EMBL/GenBank/DDBJ whole genome shotgun (WGS) entry which is preliminary data.</text>
</comment>
<feature type="compositionally biased region" description="Basic residues" evidence="1">
    <location>
        <begin position="109"/>
        <end position="120"/>
    </location>
</feature>
<feature type="compositionally biased region" description="Low complexity" evidence="1">
    <location>
        <begin position="272"/>
        <end position="283"/>
    </location>
</feature>
<feature type="region of interest" description="Disordered" evidence="1">
    <location>
        <begin position="160"/>
        <end position="214"/>
    </location>
</feature>